<feature type="transmembrane region" description="Helical" evidence="4">
    <location>
        <begin position="39"/>
        <end position="58"/>
    </location>
</feature>
<dbReference type="RefSeq" id="WP_213668787.1">
    <property type="nucleotide sequence ID" value="NZ_JAHCDA010000001.1"/>
</dbReference>
<dbReference type="EMBL" id="JAHCDA010000001">
    <property type="protein sequence ID" value="MBS7810149.1"/>
    <property type="molecule type" value="Genomic_DNA"/>
</dbReference>
<dbReference type="PROSITE" id="PS50850">
    <property type="entry name" value="MFS"/>
    <property type="match status" value="1"/>
</dbReference>
<dbReference type="PANTHER" id="PTHR23539:SF1">
    <property type="entry name" value="MAJOR FACILITATOR SUPERFAMILY (MFS) PROFILE DOMAIN-CONTAINING PROTEIN"/>
    <property type="match status" value="1"/>
</dbReference>
<evidence type="ECO:0000256" key="4">
    <source>
        <dbReference type="SAM" id="Phobius"/>
    </source>
</evidence>
<keyword evidence="2 4" id="KW-1133">Transmembrane helix</keyword>
<gene>
    <name evidence="6" type="ORF">KHU32_04310</name>
</gene>
<evidence type="ECO:0000256" key="1">
    <source>
        <dbReference type="ARBA" id="ARBA00022692"/>
    </source>
</evidence>
<accession>A0ABS5Q8X5</accession>
<dbReference type="PANTHER" id="PTHR23539">
    <property type="entry name" value="MFS TRANSPORTER"/>
    <property type="match status" value="1"/>
</dbReference>
<feature type="transmembrane region" description="Helical" evidence="4">
    <location>
        <begin position="135"/>
        <end position="153"/>
    </location>
</feature>
<keyword evidence="1 4" id="KW-0812">Transmembrane</keyword>
<organism evidence="6 7">
    <name type="scientific">Roseococcus pinisoli</name>
    <dbReference type="NCBI Taxonomy" id="2835040"/>
    <lineage>
        <taxon>Bacteria</taxon>
        <taxon>Pseudomonadati</taxon>
        <taxon>Pseudomonadota</taxon>
        <taxon>Alphaproteobacteria</taxon>
        <taxon>Acetobacterales</taxon>
        <taxon>Roseomonadaceae</taxon>
        <taxon>Roseococcus</taxon>
    </lineage>
</organism>
<feature type="domain" description="Major facilitator superfamily (MFS) profile" evidence="5">
    <location>
        <begin position="210"/>
        <end position="393"/>
    </location>
</feature>
<keyword evidence="3 4" id="KW-0472">Membrane</keyword>
<dbReference type="Pfam" id="PF07690">
    <property type="entry name" value="MFS_1"/>
    <property type="match status" value="1"/>
</dbReference>
<feature type="transmembrane region" description="Helical" evidence="4">
    <location>
        <begin position="100"/>
        <end position="123"/>
    </location>
</feature>
<dbReference type="InterPro" id="IPR036259">
    <property type="entry name" value="MFS_trans_sf"/>
</dbReference>
<evidence type="ECO:0000259" key="5">
    <source>
        <dbReference type="PROSITE" id="PS50850"/>
    </source>
</evidence>
<feature type="transmembrane region" description="Helical" evidence="4">
    <location>
        <begin position="159"/>
        <end position="176"/>
    </location>
</feature>
<feature type="transmembrane region" description="Helical" evidence="4">
    <location>
        <begin position="245"/>
        <end position="269"/>
    </location>
</feature>
<feature type="transmembrane region" description="Helical" evidence="4">
    <location>
        <begin position="363"/>
        <end position="387"/>
    </location>
</feature>
<dbReference type="InterPro" id="IPR011701">
    <property type="entry name" value="MFS"/>
</dbReference>
<protein>
    <submittedName>
        <fullName evidence="6">MFS transporter</fullName>
    </submittedName>
</protein>
<proteinExistence type="predicted"/>
<evidence type="ECO:0000256" key="2">
    <source>
        <dbReference type="ARBA" id="ARBA00022989"/>
    </source>
</evidence>
<reference evidence="6 7" key="1">
    <citation type="submission" date="2021-05" db="EMBL/GenBank/DDBJ databases">
        <title>Roseococcus sp. XZZS9, whole genome shotgun sequencing project.</title>
        <authorList>
            <person name="Zhao G."/>
            <person name="Shen L."/>
        </authorList>
    </citation>
    <scope>NUCLEOTIDE SEQUENCE [LARGE SCALE GENOMIC DNA]</scope>
    <source>
        <strain evidence="6 7">XZZS9</strain>
    </source>
</reference>
<name>A0ABS5Q8X5_9PROT</name>
<dbReference type="InterPro" id="IPR020846">
    <property type="entry name" value="MFS_dom"/>
</dbReference>
<keyword evidence="7" id="KW-1185">Reference proteome</keyword>
<feature type="transmembrane region" description="Helical" evidence="4">
    <location>
        <begin position="211"/>
        <end position="233"/>
    </location>
</feature>
<evidence type="ECO:0000313" key="7">
    <source>
        <dbReference type="Proteomes" id="UP000766336"/>
    </source>
</evidence>
<dbReference type="Gene3D" id="1.20.1250.20">
    <property type="entry name" value="MFS general substrate transporter like domains"/>
    <property type="match status" value="2"/>
</dbReference>
<evidence type="ECO:0000313" key="6">
    <source>
        <dbReference type="EMBL" id="MBS7810149.1"/>
    </source>
</evidence>
<dbReference type="Proteomes" id="UP000766336">
    <property type="component" value="Unassembled WGS sequence"/>
</dbReference>
<feature type="transmembrane region" description="Helical" evidence="4">
    <location>
        <begin position="70"/>
        <end position="88"/>
    </location>
</feature>
<feature type="transmembrane region" description="Helical" evidence="4">
    <location>
        <begin position="276"/>
        <end position="297"/>
    </location>
</feature>
<feature type="transmembrane region" description="Helical" evidence="4">
    <location>
        <begin position="338"/>
        <end position="357"/>
    </location>
</feature>
<evidence type="ECO:0000256" key="3">
    <source>
        <dbReference type="ARBA" id="ARBA00023136"/>
    </source>
</evidence>
<dbReference type="SUPFAM" id="SSF103473">
    <property type="entry name" value="MFS general substrate transporter"/>
    <property type="match status" value="1"/>
</dbReference>
<feature type="transmembrane region" description="Helical" evidence="4">
    <location>
        <begin position="303"/>
        <end position="326"/>
    </location>
</feature>
<comment type="caution">
    <text evidence="6">The sequence shown here is derived from an EMBL/GenBank/DDBJ whole genome shotgun (WGS) entry which is preliminary data.</text>
</comment>
<sequence>MNSPVAALNALNFFMADVRDGLGPFLGVYLQGQGWSPGGIGLVMTIGGLAGMAAATPLGMMVDRSRRIRLLLGLAAIAIILSCGANFVMPVMGVVAPAQIVTGIAAAVVAPAVAGLTLGLVGQKGYPHQLGRNEAWNHAGNATAAVLSGVLGWSFGLPAVFVLMAAMAGGSIFALLRIPAAAIDYAAATGAGDREGAPAVSLRDLLADRRLHVLAAAMMLFHLANAAMLPLLGQAMVARGTAGDASAYTAATVLVAQGTMIPMALLAAWLAERRGYWIVFVLALVALPLRGALAGAIQSPMVLIPVQMLDGVGAGLLGVAMPGLIARLLDGTGRVNTGLALVMTAQGIGAACSPLLAGMAAEWLGYGAAFLVLGVIAAAALALWLVAGDRPRA</sequence>